<dbReference type="WBParaSite" id="ACRNAN_scaffold353.g24841.t1">
    <property type="protein sequence ID" value="ACRNAN_scaffold353.g24841.t1"/>
    <property type="gene ID" value="ACRNAN_scaffold353.g24841"/>
</dbReference>
<dbReference type="SMART" id="SM01007">
    <property type="entry name" value="Aldolase_II"/>
    <property type="match status" value="1"/>
</dbReference>
<dbReference type="InterPro" id="IPR036409">
    <property type="entry name" value="Aldolase_II/adducin_N_sf"/>
</dbReference>
<comment type="similarity">
    <text evidence="1">Belongs to the aldolase class II family. Adducin subfamily.</text>
</comment>
<dbReference type="PANTHER" id="PTHR10672:SF3">
    <property type="entry name" value="PROTEIN HU-LI TAI SHAO"/>
    <property type="match status" value="1"/>
</dbReference>
<feature type="domain" description="Class II aldolase/adducin N-terminal" evidence="3">
    <location>
        <begin position="115"/>
        <end position="299"/>
    </location>
</feature>
<dbReference type="GO" id="GO:0005856">
    <property type="term" value="C:cytoskeleton"/>
    <property type="evidence" value="ECO:0007669"/>
    <property type="project" value="TreeGrafter"/>
</dbReference>
<evidence type="ECO:0000313" key="4">
    <source>
        <dbReference type="Proteomes" id="UP000887540"/>
    </source>
</evidence>
<dbReference type="NCBIfam" id="NF005451">
    <property type="entry name" value="PRK07044.1"/>
    <property type="match status" value="1"/>
</dbReference>
<name>A0A914DPV4_9BILA</name>
<evidence type="ECO:0000313" key="5">
    <source>
        <dbReference type="WBParaSite" id="ACRNAN_scaffold353.g24841.t1"/>
    </source>
</evidence>
<keyword evidence="4" id="KW-1185">Reference proteome</keyword>
<keyword evidence="2" id="KW-0175">Coiled coil</keyword>
<evidence type="ECO:0000259" key="3">
    <source>
        <dbReference type="SMART" id="SM01007"/>
    </source>
</evidence>
<dbReference type="AlphaFoldDB" id="A0A914DPV4"/>
<dbReference type="GO" id="GO:0014069">
    <property type="term" value="C:postsynaptic density"/>
    <property type="evidence" value="ECO:0007669"/>
    <property type="project" value="TreeGrafter"/>
</dbReference>
<dbReference type="Proteomes" id="UP000887540">
    <property type="component" value="Unplaced"/>
</dbReference>
<dbReference type="InterPro" id="IPR051017">
    <property type="entry name" value="Aldolase-II_Adducin_sf"/>
</dbReference>
<dbReference type="Pfam" id="PF00596">
    <property type="entry name" value="Aldolase_II"/>
    <property type="match status" value="1"/>
</dbReference>
<evidence type="ECO:0000256" key="1">
    <source>
        <dbReference type="ARBA" id="ARBA00006274"/>
    </source>
</evidence>
<evidence type="ECO:0000256" key="2">
    <source>
        <dbReference type="SAM" id="Coils"/>
    </source>
</evidence>
<dbReference type="GO" id="GO:0005886">
    <property type="term" value="C:plasma membrane"/>
    <property type="evidence" value="ECO:0007669"/>
    <property type="project" value="UniProtKB-SubCell"/>
</dbReference>
<dbReference type="Gene3D" id="3.40.225.10">
    <property type="entry name" value="Class II aldolase/adducin N-terminal domain"/>
    <property type="match status" value="1"/>
</dbReference>
<protein>
    <submittedName>
        <fullName evidence="5">Class II aldolase/adducin N-terminal domain-containing protein</fullName>
    </submittedName>
</protein>
<dbReference type="InterPro" id="IPR001303">
    <property type="entry name" value="Aldolase_II/adducin_N"/>
</dbReference>
<reference evidence="5" key="1">
    <citation type="submission" date="2022-11" db="UniProtKB">
        <authorList>
            <consortium name="WormBaseParasite"/>
        </authorList>
    </citation>
    <scope>IDENTIFICATION</scope>
</reference>
<dbReference type="SUPFAM" id="SSF53639">
    <property type="entry name" value="AraD/HMP-PK domain-like"/>
    <property type="match status" value="1"/>
</dbReference>
<organism evidence="4 5">
    <name type="scientific">Acrobeloides nanus</name>
    <dbReference type="NCBI Taxonomy" id="290746"/>
    <lineage>
        <taxon>Eukaryota</taxon>
        <taxon>Metazoa</taxon>
        <taxon>Ecdysozoa</taxon>
        <taxon>Nematoda</taxon>
        <taxon>Chromadorea</taxon>
        <taxon>Rhabditida</taxon>
        <taxon>Tylenchina</taxon>
        <taxon>Cephalobomorpha</taxon>
        <taxon>Cephaloboidea</taxon>
        <taxon>Cephalobidae</taxon>
        <taxon>Acrobeloides</taxon>
    </lineage>
</organism>
<dbReference type="GO" id="GO:0051015">
    <property type="term" value="F:actin filament binding"/>
    <property type="evidence" value="ECO:0007669"/>
    <property type="project" value="TreeGrafter"/>
</dbReference>
<feature type="coiled-coil region" evidence="2">
    <location>
        <begin position="9"/>
        <end position="61"/>
    </location>
</feature>
<sequence length="377" mass="42757">MAITLEALKQILKEQHEQSQVEIKQLYTKFDAELEEAKKERRKLEAELKKSNDMITSLIDQFHGQQLQVNESIKKILNLPVARPVGVGQKSRPLIPIYDIPADSKYSPEEIDTRKKLACLFRLVDDYEWSSTIYNHITMKIPGTEYILINPFGLMYHEITASSLVKITLDGTIVDRGSTQFGINRAGYIIHTAIHEARPDIHCTIHVHHFAVAGVSAMKCGILPINQEAMVAGPVAYLDYNVGIFEQESDKEELIRIVQEDKKKKVLMLHNHGAITLGETAEEAWRLLYVIVKACETQVKSMAAGENGILIPEKRALDLAYETGSQGANNMDNNASVKAYKYGEFEWEAWMRDLDSRVRKPSGWDGNNPKRLSKKFF</sequence>
<proteinExistence type="inferred from homology"/>
<accession>A0A914DPV4</accession>
<dbReference type="PANTHER" id="PTHR10672">
    <property type="entry name" value="ADDUCIN"/>
    <property type="match status" value="1"/>
</dbReference>